<keyword evidence="2" id="KW-0677">Repeat</keyword>
<name>A0A8S3UIY6_MYTED</name>
<dbReference type="GO" id="GO:0008270">
    <property type="term" value="F:zinc ion binding"/>
    <property type="evidence" value="ECO:0007669"/>
    <property type="project" value="UniProtKB-KW"/>
</dbReference>
<dbReference type="InterPro" id="IPR051366">
    <property type="entry name" value="DEF8"/>
</dbReference>
<reference evidence="6" key="1">
    <citation type="submission" date="2021-03" db="EMBL/GenBank/DDBJ databases">
        <authorList>
            <person name="Bekaert M."/>
        </authorList>
    </citation>
    <scope>NUCLEOTIDE SEQUENCE</scope>
</reference>
<evidence type="ECO:0000313" key="7">
    <source>
        <dbReference type="Proteomes" id="UP000683360"/>
    </source>
</evidence>
<evidence type="ECO:0000256" key="4">
    <source>
        <dbReference type="ARBA" id="ARBA00022833"/>
    </source>
</evidence>
<dbReference type="Pfam" id="PF13901">
    <property type="entry name" value="RH_dom"/>
    <property type="match status" value="1"/>
</dbReference>
<proteinExistence type="predicted"/>
<feature type="domain" description="Rubicon Homology" evidence="5">
    <location>
        <begin position="33"/>
        <end position="201"/>
    </location>
</feature>
<evidence type="ECO:0000259" key="5">
    <source>
        <dbReference type="SMART" id="SM01175"/>
    </source>
</evidence>
<organism evidence="6 7">
    <name type="scientific">Mytilus edulis</name>
    <name type="common">Blue mussel</name>
    <dbReference type="NCBI Taxonomy" id="6550"/>
    <lineage>
        <taxon>Eukaryota</taxon>
        <taxon>Metazoa</taxon>
        <taxon>Spiralia</taxon>
        <taxon>Lophotrochozoa</taxon>
        <taxon>Mollusca</taxon>
        <taxon>Bivalvia</taxon>
        <taxon>Autobranchia</taxon>
        <taxon>Pteriomorphia</taxon>
        <taxon>Mytilida</taxon>
        <taxon>Mytiloidea</taxon>
        <taxon>Mytilidae</taxon>
        <taxon>Mytilinae</taxon>
        <taxon>Mytilus</taxon>
    </lineage>
</organism>
<dbReference type="SMART" id="SM01175">
    <property type="entry name" value="DUF4206"/>
    <property type="match status" value="1"/>
</dbReference>
<keyword evidence="7" id="KW-1185">Reference proteome</keyword>
<gene>
    <name evidence="6" type="ORF">MEDL_57530</name>
</gene>
<keyword evidence="3" id="KW-0863">Zinc-finger</keyword>
<protein>
    <submittedName>
        <fullName evidence="6">PLEKHM1</fullName>
    </submittedName>
</protein>
<accession>A0A8S3UIY6</accession>
<keyword evidence="1" id="KW-0479">Metal-binding</keyword>
<keyword evidence="4" id="KW-0862">Zinc</keyword>
<dbReference type="InterPro" id="IPR025258">
    <property type="entry name" value="RH_dom"/>
</dbReference>
<dbReference type="AlphaFoldDB" id="A0A8S3UIY6"/>
<dbReference type="EMBL" id="CAJPWZ010002775">
    <property type="protein sequence ID" value="CAG2245530.1"/>
    <property type="molecule type" value="Genomic_DNA"/>
</dbReference>
<evidence type="ECO:0000256" key="2">
    <source>
        <dbReference type="ARBA" id="ARBA00022737"/>
    </source>
</evidence>
<comment type="caution">
    <text evidence="6">The sequence shown here is derived from an EMBL/GenBank/DDBJ whole genome shotgun (WGS) entry which is preliminary data.</text>
</comment>
<dbReference type="PANTHER" id="PTHR12326:SF12">
    <property type="entry name" value="PLECKSTRIN HOMOLOGY AND RUN DOMAIN CONTAINING M1"/>
    <property type="match status" value="1"/>
</dbReference>
<evidence type="ECO:0000256" key="1">
    <source>
        <dbReference type="ARBA" id="ARBA00022723"/>
    </source>
</evidence>
<dbReference type="PANTHER" id="PTHR12326">
    <property type="entry name" value="PLECKSTRIN HOMOLOGY DOMAIN CONTAINING PROTEIN"/>
    <property type="match status" value="1"/>
</dbReference>
<sequence>MVPAASVGSSRHHRAFTWSLEIPNRPKVYGKPRVCTFDAGYYCFECHENDEYYIPAMLIHNWDFRKHPVAKCNYKFLQDAEDQTKIDISKVNPKLYEHVKEMEDLRVLRTQLYYLKTYLFTCKQSIADEFRQTLWPREYMYENIHLYSLSDFLQVPSGTLLTSLRKVIKFAIKHVYDCRLCSQKGYICELCNQTKSYLPFLKWNLLSDGFGTPKYKEHGTTNSKFITNVNNVNQSSIKPVKLKVNSVPSASGNNRDGPR</sequence>
<evidence type="ECO:0000313" key="6">
    <source>
        <dbReference type="EMBL" id="CAG2245530.1"/>
    </source>
</evidence>
<dbReference type="Proteomes" id="UP000683360">
    <property type="component" value="Unassembled WGS sequence"/>
</dbReference>
<evidence type="ECO:0000256" key="3">
    <source>
        <dbReference type="ARBA" id="ARBA00022771"/>
    </source>
</evidence>
<dbReference type="OrthoDB" id="62364at2759"/>